<dbReference type="GO" id="GO:0008270">
    <property type="term" value="F:zinc ion binding"/>
    <property type="evidence" value="ECO:0007669"/>
    <property type="project" value="UniProtKB-KW"/>
</dbReference>
<feature type="region of interest" description="Disordered" evidence="4">
    <location>
        <begin position="439"/>
        <end position="461"/>
    </location>
</feature>
<keyword evidence="3" id="KW-0862">Zinc</keyword>
<feature type="domain" description="Zinc finger PHD-type" evidence="5">
    <location>
        <begin position="675"/>
        <end position="721"/>
    </location>
</feature>
<dbReference type="InterPro" id="IPR019786">
    <property type="entry name" value="Zinc_finger_PHD-type_CS"/>
</dbReference>
<evidence type="ECO:0000256" key="3">
    <source>
        <dbReference type="ARBA" id="ARBA00022833"/>
    </source>
</evidence>
<dbReference type="STRING" id="1043004.A0A074WV54"/>
<dbReference type="HOGENOM" id="CLU_383999_0_0_1"/>
<evidence type="ECO:0000313" key="7">
    <source>
        <dbReference type="Proteomes" id="UP000027730"/>
    </source>
</evidence>
<name>A0A074WV54_9PEZI</name>
<proteinExistence type="predicted"/>
<dbReference type="AlphaFoldDB" id="A0A074WV54"/>
<dbReference type="InterPro" id="IPR013083">
    <property type="entry name" value="Znf_RING/FYVE/PHD"/>
</dbReference>
<gene>
    <name evidence="6" type="ORF">M436DRAFT_69960</name>
</gene>
<dbReference type="OrthoDB" id="166746at2759"/>
<keyword evidence="1" id="KW-0479">Metal-binding</keyword>
<dbReference type="EMBL" id="KL584703">
    <property type="protein sequence ID" value="KEQ77053.1"/>
    <property type="molecule type" value="Genomic_DNA"/>
</dbReference>
<sequence length="725" mass="82013">MNPVDDHHRKYCGSKLLYDKFRIRQPVFLQRNLRKVLDHHEHSLNTYNNPSTNATSELAATDMLSNNEHPRLLPSMKMLSAATKPTQQTLRALPMSIVKKRWDSNGQQVSALPMPVAKPVPSATPWLPVPNQVQIKCNMFCSIHAYDAENDRLGAHLHTESHLATLTGVEDDKGDIDFAIDTKPFKVTESQMLANHSSGRRWRTKPHPETVLSFAIECFNSEHASQLLSVIDPDSIGTTLSPTQAQLRAHWKRLSHEPNNQAPRADVKNLVTKSNGTPLAICNHIMQVLAPRIRRITYVFDGGPIGSRSVICTNFNCVFCPDRLPHPTFDRLHFHYLSFHDHFTFKVHKPATTDSDLVARTVFIELATPKYERASDNVCDEREITWIQPKIPFDLQQYLSEGGNNVWASGKQLPLRTFPKTAKPSFMFKGVARTKTFSTNGQSIFTPSDRQPKVGPPAEVKEVPSRKRKRYLVPDILDVTIFRAESKREVKPGERLSESDAEPDDTWLRIKHGIEDFPQLTGAARQFADLFDGHLLQDEPRNLANVHIGEAVVRFVRRFTVQLRQPHLRQELKLKLDELREMDLISDEYVDYCLALVAEREQGHINGGPAIKEEFPSQHSRVPPSTNLPGHNALDIIMIDDSDSEPGAEVSPATFPQTKDDDTDMQDAVYHAPNVCVCGKVALGSHKVISCQNIHCPRTEFHMACVGLRKRIPDWRCEDCKTETN</sequence>
<keyword evidence="7" id="KW-1185">Reference proteome</keyword>
<dbReference type="InterPro" id="IPR001965">
    <property type="entry name" value="Znf_PHD"/>
</dbReference>
<evidence type="ECO:0000256" key="4">
    <source>
        <dbReference type="SAM" id="MobiDB-lite"/>
    </source>
</evidence>
<dbReference type="Gene3D" id="3.30.40.10">
    <property type="entry name" value="Zinc/RING finger domain, C3HC4 (zinc finger)"/>
    <property type="match status" value="1"/>
</dbReference>
<protein>
    <recommendedName>
        <fullName evidence="5">Zinc finger PHD-type domain-containing protein</fullName>
    </recommendedName>
</protein>
<accession>A0A074WV54</accession>
<dbReference type="CDD" id="cd21552">
    <property type="entry name" value="VEFS-box_ctSUZ12-like"/>
    <property type="match status" value="1"/>
</dbReference>
<evidence type="ECO:0000256" key="1">
    <source>
        <dbReference type="ARBA" id="ARBA00022723"/>
    </source>
</evidence>
<evidence type="ECO:0000313" key="6">
    <source>
        <dbReference type="EMBL" id="KEQ77053.1"/>
    </source>
</evidence>
<feature type="compositionally biased region" description="Polar residues" evidence="4">
    <location>
        <begin position="439"/>
        <end position="449"/>
    </location>
</feature>
<dbReference type="InterPro" id="IPR011011">
    <property type="entry name" value="Znf_FYVE_PHD"/>
</dbReference>
<dbReference type="SMART" id="SM00249">
    <property type="entry name" value="PHD"/>
    <property type="match status" value="1"/>
</dbReference>
<keyword evidence="2" id="KW-0863">Zinc-finger</keyword>
<organism evidence="6 7">
    <name type="scientific">Aureobasidium namibiae CBS 147.97</name>
    <dbReference type="NCBI Taxonomy" id="1043004"/>
    <lineage>
        <taxon>Eukaryota</taxon>
        <taxon>Fungi</taxon>
        <taxon>Dikarya</taxon>
        <taxon>Ascomycota</taxon>
        <taxon>Pezizomycotina</taxon>
        <taxon>Dothideomycetes</taxon>
        <taxon>Dothideomycetidae</taxon>
        <taxon>Dothideales</taxon>
        <taxon>Saccotheciaceae</taxon>
        <taxon>Aureobasidium</taxon>
    </lineage>
</organism>
<feature type="region of interest" description="Disordered" evidence="4">
    <location>
        <begin position="644"/>
        <end position="664"/>
    </location>
</feature>
<reference evidence="6 7" key="1">
    <citation type="journal article" date="2014" name="BMC Genomics">
        <title>Genome sequencing of four Aureobasidium pullulans varieties: biotechnological potential, stress tolerance, and description of new species.</title>
        <authorList>
            <person name="Gostin Ar C."/>
            <person name="Ohm R.A."/>
            <person name="Kogej T."/>
            <person name="Sonjak S."/>
            <person name="Turk M."/>
            <person name="Zajc J."/>
            <person name="Zalar P."/>
            <person name="Grube M."/>
            <person name="Sun H."/>
            <person name="Han J."/>
            <person name="Sharma A."/>
            <person name="Chiniquy J."/>
            <person name="Ngan C.Y."/>
            <person name="Lipzen A."/>
            <person name="Barry K."/>
            <person name="Grigoriev I.V."/>
            <person name="Gunde-Cimerman N."/>
        </authorList>
    </citation>
    <scope>NUCLEOTIDE SEQUENCE [LARGE SCALE GENOMIC DNA]</scope>
    <source>
        <strain evidence="6 7">CBS 147.97</strain>
    </source>
</reference>
<dbReference type="Proteomes" id="UP000027730">
    <property type="component" value="Unassembled WGS sequence"/>
</dbReference>
<dbReference type="PROSITE" id="PS01359">
    <property type="entry name" value="ZF_PHD_1"/>
    <property type="match status" value="1"/>
</dbReference>
<dbReference type="GeneID" id="25414687"/>
<evidence type="ECO:0000256" key="2">
    <source>
        <dbReference type="ARBA" id="ARBA00022771"/>
    </source>
</evidence>
<dbReference type="SUPFAM" id="SSF57903">
    <property type="entry name" value="FYVE/PHD zinc finger"/>
    <property type="match status" value="1"/>
</dbReference>
<dbReference type="RefSeq" id="XP_013431229.1">
    <property type="nucleotide sequence ID" value="XM_013575775.1"/>
</dbReference>
<evidence type="ECO:0000259" key="5">
    <source>
        <dbReference type="SMART" id="SM00249"/>
    </source>
</evidence>